<dbReference type="Proteomes" id="UP000011958">
    <property type="component" value="Unassembled WGS sequence"/>
</dbReference>
<dbReference type="GO" id="GO:0003688">
    <property type="term" value="F:DNA replication origin binding"/>
    <property type="evidence" value="ECO:0007669"/>
    <property type="project" value="TreeGrafter"/>
</dbReference>
<comment type="similarity">
    <text evidence="2 7">Belongs to the SLD2 family.</text>
</comment>
<accession>M7P3X7</accession>
<evidence type="ECO:0000256" key="5">
    <source>
        <dbReference type="ARBA" id="ARBA00023242"/>
    </source>
</evidence>
<evidence type="ECO:0000256" key="2">
    <source>
        <dbReference type="ARBA" id="ARBA00007276"/>
    </source>
</evidence>
<dbReference type="VEuPathDB" id="FungiDB:PNEG_03043"/>
<dbReference type="InterPro" id="IPR040203">
    <property type="entry name" value="Sld2"/>
</dbReference>
<proteinExistence type="inferred from homology"/>
<protein>
    <recommendedName>
        <fullName evidence="3 7">DNA replication regulator SLD2</fullName>
    </recommendedName>
</protein>
<dbReference type="GO" id="GO:0003697">
    <property type="term" value="F:single-stranded DNA binding"/>
    <property type="evidence" value="ECO:0007669"/>
    <property type="project" value="TreeGrafter"/>
</dbReference>
<gene>
    <name evidence="8" type="ORF">PNEG_03043</name>
</gene>
<keyword evidence="5 7" id="KW-0539">Nucleus</keyword>
<comment type="function">
    <text evidence="7">Has a role in the initiation of DNA replication. Required at S-phase checkpoint.</text>
</comment>
<keyword evidence="6 7" id="KW-0131">Cell cycle</keyword>
<evidence type="ECO:0000256" key="7">
    <source>
        <dbReference type="RuleBase" id="RU367067"/>
    </source>
</evidence>
<dbReference type="PANTHER" id="PTHR28124">
    <property type="entry name" value="DNA REPLICATION REGULATOR SLD2"/>
    <property type="match status" value="1"/>
</dbReference>
<name>M7P3X7_PNEMU</name>
<dbReference type="GO" id="GO:0006270">
    <property type="term" value="P:DNA replication initiation"/>
    <property type="evidence" value="ECO:0007669"/>
    <property type="project" value="UniProtKB-UniRule"/>
</dbReference>
<dbReference type="RefSeq" id="XP_007875097.1">
    <property type="nucleotide sequence ID" value="XM_007876906.1"/>
</dbReference>
<dbReference type="GO" id="GO:0000727">
    <property type="term" value="P:double-strand break repair via break-induced replication"/>
    <property type="evidence" value="ECO:0007669"/>
    <property type="project" value="TreeGrafter"/>
</dbReference>
<dbReference type="PANTHER" id="PTHR28124:SF1">
    <property type="entry name" value="DNA REPLICATION REGULATOR SLD2"/>
    <property type="match status" value="1"/>
</dbReference>
<dbReference type="AlphaFoldDB" id="M7P3X7"/>
<dbReference type="Pfam" id="PF11719">
    <property type="entry name" value="Drc1-Sld2"/>
    <property type="match status" value="1"/>
</dbReference>
<evidence type="ECO:0000313" key="8">
    <source>
        <dbReference type="EMBL" id="EMR08565.1"/>
    </source>
</evidence>
<reference evidence="9" key="1">
    <citation type="journal article" date="2016" name="Nat. Commun.">
        <title>Genome analysis of three Pneumocystis species reveals adaptation mechanisms to life exclusively in mammalian hosts.</title>
        <authorList>
            <person name="Ma L."/>
            <person name="Chen Z."/>
            <person name="Huang D.W."/>
            <person name="Kutty G."/>
            <person name="Ishihara M."/>
            <person name="Wang H."/>
            <person name="Abouelleil A."/>
            <person name="Bishop L."/>
            <person name="Davey E."/>
            <person name="Deng R."/>
            <person name="Deng X."/>
            <person name="Fan L."/>
            <person name="Fantoni G."/>
            <person name="Fitzgerald M."/>
            <person name="Gogineni E."/>
            <person name="Goldberg J.M."/>
            <person name="Handley G."/>
            <person name="Hu X."/>
            <person name="Huber C."/>
            <person name="Jiao X."/>
            <person name="Jones K."/>
            <person name="Levin J.Z."/>
            <person name="Liu Y."/>
            <person name="Macdonald P."/>
            <person name="Melnikov A."/>
            <person name="Raley C."/>
            <person name="Sassi M."/>
            <person name="Sherman B.T."/>
            <person name="Song X."/>
            <person name="Sykes S."/>
            <person name="Tran B."/>
            <person name="Walsh L."/>
            <person name="Xia Y."/>
            <person name="Yang J."/>
            <person name="Young S."/>
            <person name="Zeng Q."/>
            <person name="Zheng X."/>
            <person name="Stephens R."/>
            <person name="Nusbaum C."/>
            <person name="Birren B.W."/>
            <person name="Azadi P."/>
            <person name="Lempicki R.A."/>
            <person name="Cuomo C.A."/>
            <person name="Kovacs J.A."/>
        </authorList>
    </citation>
    <scope>NUCLEOTIDE SEQUENCE [LARGE SCALE GENOMIC DNA]</scope>
    <source>
        <strain evidence="9">B123</strain>
    </source>
</reference>
<dbReference type="GO" id="GO:0031261">
    <property type="term" value="C:DNA replication preinitiation complex"/>
    <property type="evidence" value="ECO:0007669"/>
    <property type="project" value="TreeGrafter"/>
</dbReference>
<organism evidence="8 9">
    <name type="scientific">Pneumocystis murina (strain B123)</name>
    <name type="common">Mouse pneumocystis pneumonia agent</name>
    <name type="synonym">Pneumocystis carinii f. sp. muris</name>
    <dbReference type="NCBI Taxonomy" id="1069680"/>
    <lineage>
        <taxon>Eukaryota</taxon>
        <taxon>Fungi</taxon>
        <taxon>Dikarya</taxon>
        <taxon>Ascomycota</taxon>
        <taxon>Taphrinomycotina</taxon>
        <taxon>Pneumocystomycetes</taxon>
        <taxon>Pneumocystaceae</taxon>
        <taxon>Pneumocystis</taxon>
    </lineage>
</organism>
<evidence type="ECO:0000256" key="6">
    <source>
        <dbReference type="ARBA" id="ARBA00023306"/>
    </source>
</evidence>
<dbReference type="HOGENOM" id="CLU_737928_0_0_1"/>
<comment type="subcellular location">
    <subcellularLocation>
        <location evidence="1 7">Nucleus</location>
    </subcellularLocation>
</comment>
<evidence type="ECO:0000313" key="9">
    <source>
        <dbReference type="Proteomes" id="UP000011958"/>
    </source>
</evidence>
<dbReference type="OMA" id="WEHEFSH"/>
<dbReference type="GO" id="GO:1902977">
    <property type="term" value="P:mitotic DNA replication preinitiation complex assembly"/>
    <property type="evidence" value="ECO:0007669"/>
    <property type="project" value="TreeGrafter"/>
</dbReference>
<keyword evidence="9" id="KW-1185">Reference proteome</keyword>
<dbReference type="Gene3D" id="1.10.10.1460">
    <property type="match status" value="1"/>
</dbReference>
<comment type="caution">
    <text evidence="8">The sequence shown here is derived from an EMBL/GenBank/DDBJ whole genome shotgun (WGS) entry which is preliminary data.</text>
</comment>
<evidence type="ECO:0000256" key="3">
    <source>
        <dbReference type="ARBA" id="ARBA00018363"/>
    </source>
</evidence>
<dbReference type="EMBL" id="AFWA02000015">
    <property type="protein sequence ID" value="EMR08565.1"/>
    <property type="molecule type" value="Genomic_DNA"/>
</dbReference>
<dbReference type="InterPro" id="IPR021110">
    <property type="entry name" value="DNA_rep_checkpnt_protein"/>
</dbReference>
<dbReference type="GeneID" id="19896730"/>
<evidence type="ECO:0000256" key="4">
    <source>
        <dbReference type="ARBA" id="ARBA00022705"/>
    </source>
</evidence>
<sequence>MMGQKENISEGNRGILYEKKEEEEEIIGYREKLRKKLKYWERKFKEQEGRSPEKRDIKKDKKIKEYYKLYNRIRMGKIELNDEKIEKKEYLIKNYNKIEEIDNERDMESTIDKEDTGMLFGGNCEEIGPTPQKIGKPIGIFDDLYNNSYVLWKGHEEEEEDMTLKIIKTPEKKERNIERVKTPIKTQDKSSFLTTPVFLKRSMNITSSISPKFSFRTTLLSKKSLSSLIEELRQMENNFVDPEEVLKEIENQNSNTLIEEEKEPIEKIVSENKIWKKKGIKRSKKRVILRPVIIKKETKKIENQSNRLIDKKTFKENHILHENKTLSNIDKENTKDTGKHKRYIKGKGGVFLRSQVSRNYVSYKLRKYKSKFRQK</sequence>
<dbReference type="OrthoDB" id="8775810at2759"/>
<keyword evidence="4 7" id="KW-0235">DNA replication</keyword>
<dbReference type="STRING" id="1069680.M7P3X7"/>
<evidence type="ECO:0000256" key="1">
    <source>
        <dbReference type="ARBA" id="ARBA00004123"/>
    </source>
</evidence>
<dbReference type="eggNOG" id="ENOG502SCF7">
    <property type="taxonomic scope" value="Eukaryota"/>
</dbReference>